<dbReference type="EMBL" id="NJEU01001483">
    <property type="protein sequence ID" value="PHH66210.1"/>
    <property type="molecule type" value="Genomic_DNA"/>
</dbReference>
<dbReference type="GO" id="GO:0005634">
    <property type="term" value="C:nucleus"/>
    <property type="evidence" value="ECO:0007669"/>
    <property type="project" value="UniProtKB-SubCell"/>
</dbReference>
<dbReference type="SUPFAM" id="SSF57701">
    <property type="entry name" value="Zn2/Cys6 DNA-binding domain"/>
    <property type="match status" value="1"/>
</dbReference>
<organism evidence="5 6">
    <name type="scientific">Ophiocordyceps australis</name>
    <dbReference type="NCBI Taxonomy" id="1399860"/>
    <lineage>
        <taxon>Eukaryota</taxon>
        <taxon>Fungi</taxon>
        <taxon>Dikarya</taxon>
        <taxon>Ascomycota</taxon>
        <taxon>Pezizomycotina</taxon>
        <taxon>Sordariomycetes</taxon>
        <taxon>Hypocreomycetidae</taxon>
        <taxon>Hypocreales</taxon>
        <taxon>Ophiocordycipitaceae</taxon>
        <taxon>Ophiocordyceps</taxon>
    </lineage>
</organism>
<keyword evidence="6" id="KW-1185">Reference proteome</keyword>
<evidence type="ECO:0000313" key="6">
    <source>
        <dbReference type="Proteomes" id="UP000224854"/>
    </source>
</evidence>
<feature type="compositionally biased region" description="Polar residues" evidence="3">
    <location>
        <begin position="20"/>
        <end position="41"/>
    </location>
</feature>
<protein>
    <recommendedName>
        <fullName evidence="4">Zn(2)-C6 fungal-type domain-containing protein</fullName>
    </recommendedName>
</protein>
<feature type="compositionally biased region" description="Basic residues" evidence="3">
    <location>
        <begin position="126"/>
        <end position="137"/>
    </location>
</feature>
<dbReference type="PROSITE" id="PS50048">
    <property type="entry name" value="ZN2_CY6_FUNGAL_2"/>
    <property type="match status" value="1"/>
</dbReference>
<evidence type="ECO:0000256" key="1">
    <source>
        <dbReference type="ARBA" id="ARBA00004123"/>
    </source>
</evidence>
<dbReference type="AlphaFoldDB" id="A0A2C5YFF1"/>
<feature type="compositionally biased region" description="Low complexity" evidence="3">
    <location>
        <begin position="111"/>
        <end position="124"/>
    </location>
</feature>
<feature type="region of interest" description="Disordered" evidence="3">
    <location>
        <begin position="1"/>
        <end position="48"/>
    </location>
</feature>
<dbReference type="InterPro" id="IPR001138">
    <property type="entry name" value="Zn2Cys6_DnaBD"/>
</dbReference>
<accession>A0A2C5YFF1</accession>
<comment type="caution">
    <text evidence="5">The sequence shown here is derived from an EMBL/GenBank/DDBJ whole genome shotgun (WGS) entry which is preliminary data.</text>
</comment>
<name>A0A2C5YFF1_9HYPO</name>
<dbReference type="Pfam" id="PF00172">
    <property type="entry name" value="Zn_clus"/>
    <property type="match status" value="1"/>
</dbReference>
<dbReference type="GO" id="GO:0045944">
    <property type="term" value="P:positive regulation of transcription by RNA polymerase II"/>
    <property type="evidence" value="ECO:0007669"/>
    <property type="project" value="TreeGrafter"/>
</dbReference>
<evidence type="ECO:0000259" key="4">
    <source>
        <dbReference type="PROSITE" id="PS50048"/>
    </source>
</evidence>
<dbReference type="SMART" id="SM00066">
    <property type="entry name" value="GAL4"/>
    <property type="match status" value="1"/>
</dbReference>
<keyword evidence="2" id="KW-0539">Nucleus</keyword>
<evidence type="ECO:0000313" key="5">
    <source>
        <dbReference type="EMBL" id="PHH66210.1"/>
    </source>
</evidence>
<dbReference type="InterPro" id="IPR036864">
    <property type="entry name" value="Zn2-C6_fun-type_DNA-bd_sf"/>
</dbReference>
<dbReference type="GO" id="GO:0000981">
    <property type="term" value="F:DNA-binding transcription factor activity, RNA polymerase II-specific"/>
    <property type="evidence" value="ECO:0007669"/>
    <property type="project" value="InterPro"/>
</dbReference>
<dbReference type="InterPro" id="IPR021858">
    <property type="entry name" value="Fun_TF"/>
</dbReference>
<dbReference type="PROSITE" id="PS00463">
    <property type="entry name" value="ZN2_CY6_FUNGAL_1"/>
    <property type="match status" value="1"/>
</dbReference>
<dbReference type="CDD" id="cd00067">
    <property type="entry name" value="GAL4"/>
    <property type="match status" value="1"/>
</dbReference>
<dbReference type="PROSITE" id="PS00354">
    <property type="entry name" value="HMGI_Y"/>
    <property type="match status" value="1"/>
</dbReference>
<proteinExistence type="predicted"/>
<dbReference type="Pfam" id="PF11951">
    <property type="entry name" value="Fungal_trans_2"/>
    <property type="match status" value="2"/>
</dbReference>
<feature type="domain" description="Zn(2)-C6 fungal-type" evidence="4">
    <location>
        <begin position="159"/>
        <end position="187"/>
    </location>
</feature>
<evidence type="ECO:0000256" key="2">
    <source>
        <dbReference type="ARBA" id="ARBA00023242"/>
    </source>
</evidence>
<dbReference type="Proteomes" id="UP000224854">
    <property type="component" value="Unassembled WGS sequence"/>
</dbReference>
<dbReference type="OrthoDB" id="5333823at2759"/>
<dbReference type="InterPro" id="IPR000637">
    <property type="entry name" value="HMGI/Y_DNA-bd_CS"/>
</dbReference>
<gene>
    <name evidence="5" type="ORF">CDD82_1570</name>
</gene>
<sequence>MDPQGGAWGAMVLPSPSPSEPTWNLNSSQAPTQTDQLSPISSALDLPMDPAPSSMALLSAASSCADSWALDDPDQDRQWDCWDPNLDGSFVVPKLEPVDDDVLLEQVEMAPSTAPPALASSPCSKTKQKRPRGRPRKNNLASCLVPFSAKVTKGRSKTGCITCRKRKKKCDEAKPRCMNCEKNAVVCEGYHEKQIWKSGRERAEEERLKRETLPVATLPPLINGVETIEDRVFWKHFATSLSNVLTVEGEMGNVFKSIVLPLATKHQGLMHSVLTLSGRHLDYDSPYGAKVLTSNPKTTRSSLDQRADYHHHEAIKWLQDSIDSPTDKHDPGYQTMLAAQYSQILCHLIQTRVDGNTRGEHRIHLRTYQEMMRQCPPPVNTMFYAFITEMFQYHIFTDDLFWHPDSRTNRLTSQYWRSDVPLDRPRMIGVDDDLFRLLCHISSMRDKIREKLARPYDLLIQYEEIYEGIDIDTAIRDWMPSWPPGDCRHKVMPVYQQTMWIYLYRTLYPPDELLWDGPKRSAYSTPTSTQRRASMAATAGYGHASDSASLDESASASSFSRSCSKTYDASRANSMHELPTHLEPVSPLEGRRFSSLQPCSQRLRMAVEQSLSMLESFKPSDPAQTLLLIPCLINGTACFEVPQRDRIRVAVRTVRGYTGLRSCDRVLQLLEKIWSLMDQGDEFSVWDWQGLAKRTGLDFGCA</sequence>
<feature type="region of interest" description="Disordered" evidence="3">
    <location>
        <begin position="111"/>
        <end position="139"/>
    </location>
</feature>
<evidence type="ECO:0000256" key="3">
    <source>
        <dbReference type="SAM" id="MobiDB-lite"/>
    </source>
</evidence>
<dbReference type="GO" id="GO:0008270">
    <property type="term" value="F:zinc ion binding"/>
    <property type="evidence" value="ECO:0007669"/>
    <property type="project" value="InterPro"/>
</dbReference>
<comment type="subcellular location">
    <subcellularLocation>
        <location evidence="1">Nucleus</location>
    </subcellularLocation>
</comment>
<dbReference type="PANTHER" id="PTHR37534:SF38">
    <property type="entry name" value="ZN(2)-C6 FUNGAL-TYPE DOMAIN-CONTAINING PROTEIN"/>
    <property type="match status" value="1"/>
</dbReference>
<dbReference type="GO" id="GO:0000976">
    <property type="term" value="F:transcription cis-regulatory region binding"/>
    <property type="evidence" value="ECO:0007669"/>
    <property type="project" value="TreeGrafter"/>
</dbReference>
<dbReference type="PANTHER" id="PTHR37534">
    <property type="entry name" value="TRANSCRIPTIONAL ACTIVATOR PROTEIN UGA3"/>
    <property type="match status" value="1"/>
</dbReference>
<dbReference type="Gene3D" id="4.10.240.10">
    <property type="entry name" value="Zn(2)-C6 fungal-type DNA-binding domain"/>
    <property type="match status" value="1"/>
</dbReference>
<reference evidence="5 6" key="1">
    <citation type="submission" date="2017-06" db="EMBL/GenBank/DDBJ databases">
        <title>Ant-infecting Ophiocordyceps genomes reveal a high diversity of potential behavioral manipulation genes and a possible major role for enterotoxins.</title>
        <authorList>
            <person name="De Bekker C."/>
            <person name="Evans H.C."/>
            <person name="Brachmann A."/>
            <person name="Hughes D.P."/>
        </authorList>
    </citation>
    <scope>NUCLEOTIDE SEQUENCE [LARGE SCALE GENOMIC DNA]</scope>
    <source>
        <strain evidence="5 6">1348a</strain>
    </source>
</reference>